<accession>A0A2N5D241</accession>
<dbReference type="RefSeq" id="WP_101711497.1">
    <property type="nucleotide sequence ID" value="NZ_CP026100.1"/>
</dbReference>
<dbReference type="Pfam" id="PF13472">
    <property type="entry name" value="Lipase_GDSL_2"/>
    <property type="match status" value="1"/>
</dbReference>
<proteinExistence type="predicted"/>
<dbReference type="EMBL" id="CP026100">
    <property type="protein sequence ID" value="AYV46756.1"/>
    <property type="molecule type" value="Genomic_DNA"/>
</dbReference>
<evidence type="ECO:0000313" key="4">
    <source>
        <dbReference type="Proteomes" id="UP000234483"/>
    </source>
</evidence>
<evidence type="ECO:0000313" key="2">
    <source>
        <dbReference type="EMBL" id="AYV46756.1"/>
    </source>
</evidence>
<evidence type="ECO:0000313" key="5">
    <source>
        <dbReference type="Proteomes" id="UP000281192"/>
    </source>
</evidence>
<dbReference type="InterPro" id="IPR036514">
    <property type="entry name" value="SGNH_hydro_sf"/>
</dbReference>
<organism evidence="3 4">
    <name type="scientific">Caulobacter flavus</name>
    <dbReference type="NCBI Taxonomy" id="1679497"/>
    <lineage>
        <taxon>Bacteria</taxon>
        <taxon>Pseudomonadati</taxon>
        <taxon>Pseudomonadota</taxon>
        <taxon>Alphaproteobacteria</taxon>
        <taxon>Caulobacterales</taxon>
        <taxon>Caulobacteraceae</taxon>
        <taxon>Caulobacter</taxon>
    </lineage>
</organism>
<dbReference type="Gene3D" id="3.40.50.1110">
    <property type="entry name" value="SGNH hydrolase"/>
    <property type="match status" value="1"/>
</dbReference>
<dbReference type="AlphaFoldDB" id="A0A2N5D241"/>
<dbReference type="PANTHER" id="PTHR30383:SF24">
    <property type="entry name" value="THIOESTERASE 1_PROTEASE 1_LYSOPHOSPHOLIPASE L1"/>
    <property type="match status" value="1"/>
</dbReference>
<dbReference type="OrthoDB" id="9786188at2"/>
<gene>
    <name evidence="2" type="ORF">C1707_11020</name>
    <name evidence="3" type="ORF">CFHF_02750</name>
</gene>
<dbReference type="EMBL" id="PJRQ01000007">
    <property type="protein sequence ID" value="PLR20101.1"/>
    <property type="molecule type" value="Genomic_DNA"/>
</dbReference>
<name>A0A2N5D241_9CAUL</name>
<dbReference type="KEGG" id="cfh:C1707_11020"/>
<dbReference type="SUPFAM" id="SSF52266">
    <property type="entry name" value="SGNH hydrolase"/>
    <property type="match status" value="1"/>
</dbReference>
<protein>
    <submittedName>
        <fullName evidence="3">Arylesterase</fullName>
    </submittedName>
</protein>
<dbReference type="PANTHER" id="PTHR30383">
    <property type="entry name" value="THIOESTERASE 1/PROTEASE 1/LYSOPHOSPHOLIPASE L1"/>
    <property type="match status" value="1"/>
</dbReference>
<keyword evidence="5" id="KW-1185">Reference proteome</keyword>
<feature type="domain" description="SGNH hydrolase-type esterase" evidence="1">
    <location>
        <begin position="48"/>
        <end position="208"/>
    </location>
</feature>
<dbReference type="InterPro" id="IPR051532">
    <property type="entry name" value="Ester_Hydrolysis_Enzymes"/>
</dbReference>
<dbReference type="CDD" id="cd01822">
    <property type="entry name" value="Lysophospholipase_L1_like"/>
    <property type="match status" value="1"/>
</dbReference>
<reference evidence="2 5" key="2">
    <citation type="submission" date="2018-01" db="EMBL/GenBank/DDBJ databases">
        <title>Complete genome sequence of Caulobacter flavus RHGG3.</title>
        <authorList>
            <person name="Yang E."/>
        </authorList>
    </citation>
    <scope>NUCLEOTIDE SEQUENCE [LARGE SCALE GENOMIC DNA]</scope>
    <source>
        <strain evidence="2 5">RHGG3</strain>
    </source>
</reference>
<evidence type="ECO:0000259" key="1">
    <source>
        <dbReference type="Pfam" id="PF13472"/>
    </source>
</evidence>
<sequence>MKFADVHAPKQPNWGRREILAGLLALPAGSVLAAPRIAAPPRPPVVTVLGDSITAGLGVRPGEAMPARLQAALAARGVNVQVRAAGRNGDTSAGGLARLEGALGGDTAVCVVALGGNDLLQGLRPEATRANLRAILTRLRERKITAAIAGVNAPALLGADYARRFNAVFTDLARDFAAPLLPNLLAGIGGSRRYMQSDGIHPNAEGARVIAANLAPVVAQALARGTQVALR</sequence>
<dbReference type="Proteomes" id="UP000281192">
    <property type="component" value="Chromosome"/>
</dbReference>
<reference evidence="3 4" key="1">
    <citation type="submission" date="2017-12" db="EMBL/GenBank/DDBJ databases">
        <title>The genome sequence of Caulobacter flavus CGMCC1 15093.</title>
        <authorList>
            <person name="Gao J."/>
            <person name="Mao X."/>
            <person name="Sun J."/>
        </authorList>
    </citation>
    <scope>NUCLEOTIDE SEQUENCE [LARGE SCALE GENOMIC DNA]</scope>
    <source>
        <strain evidence="3 4">CGMCC1 15093</strain>
    </source>
</reference>
<dbReference type="InterPro" id="IPR013830">
    <property type="entry name" value="SGNH_hydro"/>
</dbReference>
<dbReference type="Proteomes" id="UP000234483">
    <property type="component" value="Unassembled WGS sequence"/>
</dbReference>
<dbReference type="GO" id="GO:0004622">
    <property type="term" value="F:phosphatidylcholine lysophospholipase activity"/>
    <property type="evidence" value="ECO:0007669"/>
    <property type="project" value="TreeGrafter"/>
</dbReference>
<evidence type="ECO:0000313" key="3">
    <source>
        <dbReference type="EMBL" id="PLR20101.1"/>
    </source>
</evidence>